<dbReference type="PROSITE" id="PS50889">
    <property type="entry name" value="S4"/>
    <property type="match status" value="1"/>
</dbReference>
<dbReference type="Gene3D" id="3.10.290.10">
    <property type="entry name" value="RNA-binding S4 domain"/>
    <property type="match status" value="1"/>
</dbReference>
<reference evidence="3" key="4">
    <citation type="submission" date="2023-01" db="EMBL/GenBank/DDBJ databases">
        <title>Draft genome sequence of Methylobacterium brachythecii strain NBRC 107710.</title>
        <authorList>
            <person name="Sun Q."/>
            <person name="Mori K."/>
        </authorList>
    </citation>
    <scope>NUCLEOTIDE SEQUENCE</scope>
    <source>
        <strain evidence="3">NBRC 107710</strain>
    </source>
</reference>
<dbReference type="SUPFAM" id="SSF55174">
    <property type="entry name" value="Alpha-L RNA-binding motif"/>
    <property type="match status" value="1"/>
</dbReference>
<dbReference type="EMBL" id="JACIDN010000001">
    <property type="protein sequence ID" value="MBB3901038.1"/>
    <property type="molecule type" value="Genomic_DNA"/>
</dbReference>
<dbReference type="Proteomes" id="UP001156881">
    <property type="component" value="Unassembled WGS sequence"/>
</dbReference>
<dbReference type="AlphaFoldDB" id="A0A7W6F577"/>
<evidence type="ECO:0000313" key="6">
    <source>
        <dbReference type="Proteomes" id="UP001156881"/>
    </source>
</evidence>
<dbReference type="CDD" id="cd00165">
    <property type="entry name" value="S4"/>
    <property type="match status" value="1"/>
</dbReference>
<comment type="caution">
    <text evidence="4">The sequence shown here is derived from an EMBL/GenBank/DDBJ whole genome shotgun (WGS) entry which is preliminary data.</text>
</comment>
<name>A0A7W6F577_9HYPH</name>
<dbReference type="EMBL" id="BSPG01000020">
    <property type="protein sequence ID" value="GLS45339.1"/>
    <property type="molecule type" value="Genomic_DNA"/>
</dbReference>
<feature type="domain" description="RNA-binding S4" evidence="2">
    <location>
        <begin position="6"/>
        <end position="73"/>
    </location>
</feature>
<dbReference type="GO" id="GO:0003723">
    <property type="term" value="F:RNA binding"/>
    <property type="evidence" value="ECO:0007669"/>
    <property type="project" value="UniProtKB-KW"/>
</dbReference>
<organism evidence="4 5">
    <name type="scientific">Methylobacterium brachythecii</name>
    <dbReference type="NCBI Taxonomy" id="1176177"/>
    <lineage>
        <taxon>Bacteria</taxon>
        <taxon>Pseudomonadati</taxon>
        <taxon>Pseudomonadota</taxon>
        <taxon>Alphaproteobacteria</taxon>
        <taxon>Hyphomicrobiales</taxon>
        <taxon>Methylobacteriaceae</taxon>
        <taxon>Methylobacterium</taxon>
    </lineage>
</organism>
<reference evidence="4 5" key="3">
    <citation type="submission" date="2020-08" db="EMBL/GenBank/DDBJ databases">
        <title>Genomic Encyclopedia of Type Strains, Phase IV (KMG-IV): sequencing the most valuable type-strain genomes for metagenomic binning, comparative biology and taxonomic classification.</title>
        <authorList>
            <person name="Goeker M."/>
        </authorList>
    </citation>
    <scope>NUCLEOTIDE SEQUENCE [LARGE SCALE GENOMIC DNA]</scope>
    <source>
        <strain evidence="4 5">DSM 24105</strain>
    </source>
</reference>
<evidence type="ECO:0000313" key="5">
    <source>
        <dbReference type="Proteomes" id="UP000517759"/>
    </source>
</evidence>
<keyword evidence="4" id="KW-0346">Stress response</keyword>
<evidence type="ECO:0000313" key="4">
    <source>
        <dbReference type="EMBL" id="MBB3901038.1"/>
    </source>
</evidence>
<evidence type="ECO:0000256" key="1">
    <source>
        <dbReference type="PROSITE-ProRule" id="PRU00182"/>
    </source>
</evidence>
<reference evidence="3" key="1">
    <citation type="journal article" date="2014" name="Int. J. Syst. Evol. Microbiol.">
        <title>Complete genome of a new Firmicutes species belonging to the dominant human colonic microbiota ('Ruminococcus bicirculans') reveals two chromosomes and a selective capacity to utilize plant glucans.</title>
        <authorList>
            <consortium name="NISC Comparative Sequencing Program"/>
            <person name="Wegmann U."/>
            <person name="Louis P."/>
            <person name="Goesmann A."/>
            <person name="Henrissat B."/>
            <person name="Duncan S.H."/>
            <person name="Flint H.J."/>
        </authorList>
    </citation>
    <scope>NUCLEOTIDE SEQUENCE</scope>
    <source>
        <strain evidence="3">NBRC 107710</strain>
    </source>
</reference>
<dbReference type="RefSeq" id="WP_183501804.1">
    <property type="nucleotide sequence ID" value="NZ_BSPG01000020.1"/>
</dbReference>
<keyword evidence="6" id="KW-1185">Reference proteome</keyword>
<keyword evidence="1" id="KW-0694">RNA-binding</keyword>
<evidence type="ECO:0000313" key="3">
    <source>
        <dbReference type="EMBL" id="GLS45339.1"/>
    </source>
</evidence>
<sequence length="96" mass="10519">MNPGRQRLDKWLWFARFAKTRSLAARLVTDGHVRINGKRAEAASKGIAVGDVLTVAAAHGTALIRVRGLGERRGPAPEARLLYEEVDRQSEEPTAS</sequence>
<proteinExistence type="predicted"/>
<dbReference type="SMART" id="SM00363">
    <property type="entry name" value="S4"/>
    <property type="match status" value="1"/>
</dbReference>
<dbReference type="Proteomes" id="UP000517759">
    <property type="component" value="Unassembled WGS sequence"/>
</dbReference>
<reference evidence="6" key="2">
    <citation type="journal article" date="2019" name="Int. J. Syst. Evol. Microbiol.">
        <title>The Global Catalogue of Microorganisms (GCM) 10K type strain sequencing project: providing services to taxonomists for standard genome sequencing and annotation.</title>
        <authorList>
            <consortium name="The Broad Institute Genomics Platform"/>
            <consortium name="The Broad Institute Genome Sequencing Center for Infectious Disease"/>
            <person name="Wu L."/>
            <person name="Ma J."/>
        </authorList>
    </citation>
    <scope>NUCLEOTIDE SEQUENCE [LARGE SCALE GENOMIC DNA]</scope>
    <source>
        <strain evidence="6">NBRC 107710</strain>
    </source>
</reference>
<dbReference type="Pfam" id="PF01479">
    <property type="entry name" value="S4"/>
    <property type="match status" value="1"/>
</dbReference>
<accession>A0A7W6F577</accession>
<dbReference type="InterPro" id="IPR002942">
    <property type="entry name" value="S4_RNA-bd"/>
</dbReference>
<gene>
    <name evidence="3" type="ORF">GCM10007884_33280</name>
    <name evidence="4" type="ORF">GGR33_000518</name>
</gene>
<dbReference type="InterPro" id="IPR036986">
    <property type="entry name" value="S4_RNA-bd_sf"/>
</dbReference>
<protein>
    <submittedName>
        <fullName evidence="4">Ribosome-associated heat shock protein Hsp15</fullName>
    </submittedName>
</protein>
<evidence type="ECO:0000259" key="2">
    <source>
        <dbReference type="SMART" id="SM00363"/>
    </source>
</evidence>